<protein>
    <submittedName>
        <fullName evidence="2">Uncharacterized protein</fullName>
    </submittedName>
</protein>
<evidence type="ECO:0000256" key="1">
    <source>
        <dbReference type="SAM" id="MobiDB-lite"/>
    </source>
</evidence>
<organism evidence="2 3">
    <name type="scientific">Actinidia rufa</name>
    <dbReference type="NCBI Taxonomy" id="165716"/>
    <lineage>
        <taxon>Eukaryota</taxon>
        <taxon>Viridiplantae</taxon>
        <taxon>Streptophyta</taxon>
        <taxon>Embryophyta</taxon>
        <taxon>Tracheophyta</taxon>
        <taxon>Spermatophyta</taxon>
        <taxon>Magnoliopsida</taxon>
        <taxon>eudicotyledons</taxon>
        <taxon>Gunneridae</taxon>
        <taxon>Pentapetalae</taxon>
        <taxon>asterids</taxon>
        <taxon>Ericales</taxon>
        <taxon>Actinidiaceae</taxon>
        <taxon>Actinidia</taxon>
    </lineage>
</organism>
<sequence length="107" mass="11581">MQFDEEIKNLKQDKIVAAYGSDKTQSSGLATASNTNVFVKLDKKDSDGRFLSQLWVHQGHPPERIAALSCDSSFKTINMEIMKPLHPPSSGTCAINDSSKAALSPTG</sequence>
<reference evidence="2 3" key="1">
    <citation type="submission" date="2019-07" db="EMBL/GenBank/DDBJ databases">
        <title>De Novo Assembly of kiwifruit Actinidia rufa.</title>
        <authorList>
            <person name="Sugita-Konishi S."/>
            <person name="Sato K."/>
            <person name="Mori E."/>
            <person name="Abe Y."/>
            <person name="Kisaki G."/>
            <person name="Hamano K."/>
            <person name="Suezawa K."/>
            <person name="Otani M."/>
            <person name="Fukuda T."/>
            <person name="Manabe T."/>
            <person name="Gomi K."/>
            <person name="Tabuchi M."/>
            <person name="Akimitsu K."/>
            <person name="Kataoka I."/>
        </authorList>
    </citation>
    <scope>NUCLEOTIDE SEQUENCE [LARGE SCALE GENOMIC DNA]</scope>
    <source>
        <strain evidence="3">cv. Fuchu</strain>
    </source>
</reference>
<evidence type="ECO:0000313" key="3">
    <source>
        <dbReference type="Proteomes" id="UP000585474"/>
    </source>
</evidence>
<gene>
    <name evidence="2" type="ORF">Acr_26g0004260</name>
</gene>
<name>A0A7J0H251_9ERIC</name>
<feature type="region of interest" description="Disordered" evidence="1">
    <location>
        <begin position="87"/>
        <end position="107"/>
    </location>
</feature>
<accession>A0A7J0H251</accession>
<comment type="caution">
    <text evidence="2">The sequence shown here is derived from an EMBL/GenBank/DDBJ whole genome shotgun (WGS) entry which is preliminary data.</text>
</comment>
<evidence type="ECO:0000313" key="2">
    <source>
        <dbReference type="EMBL" id="GFZ17156.1"/>
    </source>
</evidence>
<dbReference type="AlphaFoldDB" id="A0A7J0H251"/>
<proteinExistence type="predicted"/>
<dbReference type="EMBL" id="BJWL01000026">
    <property type="protein sequence ID" value="GFZ17156.1"/>
    <property type="molecule type" value="Genomic_DNA"/>
</dbReference>
<feature type="compositionally biased region" description="Polar residues" evidence="1">
    <location>
        <begin position="89"/>
        <end position="107"/>
    </location>
</feature>
<dbReference type="Proteomes" id="UP000585474">
    <property type="component" value="Unassembled WGS sequence"/>
</dbReference>
<dbReference type="OrthoDB" id="787137at2759"/>
<keyword evidence="3" id="KW-1185">Reference proteome</keyword>